<feature type="domain" description="HTH cro/C1-type" evidence="2">
    <location>
        <begin position="14"/>
        <end position="68"/>
    </location>
</feature>
<dbReference type="Proteomes" id="UP001500359">
    <property type="component" value="Unassembled WGS sequence"/>
</dbReference>
<keyword evidence="4" id="KW-1185">Reference proteome</keyword>
<feature type="compositionally biased region" description="Basic residues" evidence="1">
    <location>
        <begin position="80"/>
        <end position="95"/>
    </location>
</feature>
<dbReference type="Gene3D" id="1.10.260.40">
    <property type="entry name" value="lambda repressor-like DNA-binding domains"/>
    <property type="match status" value="1"/>
</dbReference>
<accession>A0ABN1LD56</accession>
<evidence type="ECO:0000313" key="4">
    <source>
        <dbReference type="Proteomes" id="UP001500359"/>
    </source>
</evidence>
<feature type="region of interest" description="Disordered" evidence="1">
    <location>
        <begin position="79"/>
        <end position="104"/>
    </location>
</feature>
<reference evidence="3 4" key="1">
    <citation type="journal article" date="2019" name="Int. J. Syst. Evol. Microbiol.">
        <title>The Global Catalogue of Microorganisms (GCM) 10K type strain sequencing project: providing services to taxonomists for standard genome sequencing and annotation.</title>
        <authorList>
            <consortium name="The Broad Institute Genomics Platform"/>
            <consortium name="The Broad Institute Genome Sequencing Center for Infectious Disease"/>
            <person name="Wu L."/>
            <person name="Ma J."/>
        </authorList>
    </citation>
    <scope>NUCLEOTIDE SEQUENCE [LARGE SCALE GENOMIC DNA]</scope>
    <source>
        <strain evidence="3 4">JCM 15896</strain>
    </source>
</reference>
<evidence type="ECO:0000259" key="2">
    <source>
        <dbReference type="PROSITE" id="PS50943"/>
    </source>
</evidence>
<dbReference type="InterPro" id="IPR010982">
    <property type="entry name" value="Lambda_DNA-bd_dom_sf"/>
</dbReference>
<sequence length="104" mass="11341">MSVSEIVAQLGQRLKQARLNADLTQEDIAAMTGLSRKVIIRAEKGKANLETLVAILIALGLEKQLDLFIPALPPSPVQMAKRKAAKRQRASGKRVVKPDTSSPW</sequence>
<organism evidence="3 4">
    <name type="scientific">Aliiglaciecola litoralis</name>
    <dbReference type="NCBI Taxonomy" id="582857"/>
    <lineage>
        <taxon>Bacteria</taxon>
        <taxon>Pseudomonadati</taxon>
        <taxon>Pseudomonadota</taxon>
        <taxon>Gammaproteobacteria</taxon>
        <taxon>Alteromonadales</taxon>
        <taxon>Alteromonadaceae</taxon>
        <taxon>Aliiglaciecola</taxon>
    </lineage>
</organism>
<name>A0ABN1LD56_9ALTE</name>
<gene>
    <name evidence="3" type="ORF">GCM10009114_04010</name>
</gene>
<dbReference type="SMART" id="SM00530">
    <property type="entry name" value="HTH_XRE"/>
    <property type="match status" value="1"/>
</dbReference>
<dbReference type="InterPro" id="IPR001387">
    <property type="entry name" value="Cro/C1-type_HTH"/>
</dbReference>
<protein>
    <recommendedName>
        <fullName evidence="2">HTH cro/C1-type domain-containing protein</fullName>
    </recommendedName>
</protein>
<dbReference type="RefSeq" id="WP_343856049.1">
    <property type="nucleotide sequence ID" value="NZ_BAAAFD010000001.1"/>
</dbReference>
<proteinExistence type="predicted"/>
<dbReference type="PROSITE" id="PS50943">
    <property type="entry name" value="HTH_CROC1"/>
    <property type="match status" value="1"/>
</dbReference>
<evidence type="ECO:0000256" key="1">
    <source>
        <dbReference type="SAM" id="MobiDB-lite"/>
    </source>
</evidence>
<dbReference type="Pfam" id="PF01381">
    <property type="entry name" value="HTH_3"/>
    <property type="match status" value="1"/>
</dbReference>
<dbReference type="SUPFAM" id="SSF47413">
    <property type="entry name" value="lambda repressor-like DNA-binding domains"/>
    <property type="match status" value="1"/>
</dbReference>
<evidence type="ECO:0000313" key="3">
    <source>
        <dbReference type="EMBL" id="GAA0852832.1"/>
    </source>
</evidence>
<dbReference type="CDD" id="cd00093">
    <property type="entry name" value="HTH_XRE"/>
    <property type="match status" value="1"/>
</dbReference>
<dbReference type="EMBL" id="BAAAFD010000001">
    <property type="protein sequence ID" value="GAA0852832.1"/>
    <property type="molecule type" value="Genomic_DNA"/>
</dbReference>
<comment type="caution">
    <text evidence="3">The sequence shown here is derived from an EMBL/GenBank/DDBJ whole genome shotgun (WGS) entry which is preliminary data.</text>
</comment>